<reference evidence="2" key="1">
    <citation type="journal article" date="2022" name="Mol. Ecol. Resour.">
        <title>The genomes of chicory, endive, great burdock and yacon provide insights into Asteraceae palaeo-polyploidization history and plant inulin production.</title>
        <authorList>
            <person name="Fan W."/>
            <person name="Wang S."/>
            <person name="Wang H."/>
            <person name="Wang A."/>
            <person name="Jiang F."/>
            <person name="Liu H."/>
            <person name="Zhao H."/>
            <person name="Xu D."/>
            <person name="Zhang Y."/>
        </authorList>
    </citation>
    <scope>NUCLEOTIDE SEQUENCE [LARGE SCALE GENOMIC DNA]</scope>
    <source>
        <strain evidence="2">cv. Niubang</strain>
    </source>
</reference>
<accession>A0ACB9B0D4</accession>
<name>A0ACB9B0D4_ARCLA</name>
<evidence type="ECO:0000313" key="1">
    <source>
        <dbReference type="EMBL" id="KAI3715426.1"/>
    </source>
</evidence>
<protein>
    <submittedName>
        <fullName evidence="1">Uncharacterized protein</fullName>
    </submittedName>
</protein>
<proteinExistence type="predicted"/>
<organism evidence="1 2">
    <name type="scientific">Arctium lappa</name>
    <name type="common">Greater burdock</name>
    <name type="synonym">Lappa major</name>
    <dbReference type="NCBI Taxonomy" id="4217"/>
    <lineage>
        <taxon>Eukaryota</taxon>
        <taxon>Viridiplantae</taxon>
        <taxon>Streptophyta</taxon>
        <taxon>Embryophyta</taxon>
        <taxon>Tracheophyta</taxon>
        <taxon>Spermatophyta</taxon>
        <taxon>Magnoliopsida</taxon>
        <taxon>eudicotyledons</taxon>
        <taxon>Gunneridae</taxon>
        <taxon>Pentapetalae</taxon>
        <taxon>asterids</taxon>
        <taxon>campanulids</taxon>
        <taxon>Asterales</taxon>
        <taxon>Asteraceae</taxon>
        <taxon>Carduoideae</taxon>
        <taxon>Cardueae</taxon>
        <taxon>Arctiinae</taxon>
        <taxon>Arctium</taxon>
    </lineage>
</organism>
<keyword evidence="2" id="KW-1185">Reference proteome</keyword>
<evidence type="ECO:0000313" key="2">
    <source>
        <dbReference type="Proteomes" id="UP001055879"/>
    </source>
</evidence>
<comment type="caution">
    <text evidence="1">The sequence shown here is derived from an EMBL/GenBank/DDBJ whole genome shotgun (WGS) entry which is preliminary data.</text>
</comment>
<sequence length="101" mass="10722">MPAEATPPVSTTNPAVVLEPIAPQQSVTIPNKYVFPSLFPSEPEPKTTESRKDDAAIDLPHTDHVAASPPKIADIGTPTVQTASNPKSSEINPVPPYIPYP</sequence>
<dbReference type="Proteomes" id="UP001055879">
    <property type="component" value="Linkage Group LG07"/>
</dbReference>
<gene>
    <name evidence="1" type="ORF">L6452_22408</name>
</gene>
<dbReference type="EMBL" id="CM042053">
    <property type="protein sequence ID" value="KAI3715426.1"/>
    <property type="molecule type" value="Genomic_DNA"/>
</dbReference>
<reference evidence="1 2" key="2">
    <citation type="journal article" date="2022" name="Mol. Ecol. Resour.">
        <title>The genomes of chicory, endive, great burdock and yacon provide insights into Asteraceae paleo-polyploidization history and plant inulin production.</title>
        <authorList>
            <person name="Fan W."/>
            <person name="Wang S."/>
            <person name="Wang H."/>
            <person name="Wang A."/>
            <person name="Jiang F."/>
            <person name="Liu H."/>
            <person name="Zhao H."/>
            <person name="Xu D."/>
            <person name="Zhang Y."/>
        </authorList>
    </citation>
    <scope>NUCLEOTIDE SEQUENCE [LARGE SCALE GENOMIC DNA]</scope>
    <source>
        <strain evidence="2">cv. Niubang</strain>
    </source>
</reference>